<dbReference type="InterPro" id="IPR003476">
    <property type="entry name" value="Glyco_hydro_42"/>
</dbReference>
<dbReference type="InterPro" id="IPR029062">
    <property type="entry name" value="Class_I_gatase-like"/>
</dbReference>
<dbReference type="InterPro" id="IPR013780">
    <property type="entry name" value="Glyco_hydro_b"/>
</dbReference>
<dbReference type="EMBL" id="AZFX01000059">
    <property type="protein sequence ID" value="KRM09075.1"/>
    <property type="molecule type" value="Genomic_DNA"/>
</dbReference>
<feature type="active site" description="Proton donor" evidence="7">
    <location>
        <position position="152"/>
    </location>
</feature>
<dbReference type="RefSeq" id="WP_057824758.1">
    <property type="nucleotide sequence ID" value="NZ_AZFX01000059.1"/>
</dbReference>
<evidence type="ECO:0000256" key="7">
    <source>
        <dbReference type="PIRSR" id="PIRSR001084-1"/>
    </source>
</evidence>
<dbReference type="InterPro" id="IPR013738">
    <property type="entry name" value="Beta_galactosidase_Trimer"/>
</dbReference>
<evidence type="ECO:0000256" key="9">
    <source>
        <dbReference type="PIRSR" id="PIRSR001084-3"/>
    </source>
</evidence>
<feature type="binding site" evidence="9">
    <location>
        <position position="117"/>
    </location>
    <ligand>
        <name>Zn(2+)</name>
        <dbReference type="ChEBI" id="CHEBI:29105"/>
    </ligand>
</feature>
<feature type="domain" description="Beta-galactosidase C-terminal" evidence="12">
    <location>
        <begin position="623"/>
        <end position="678"/>
    </location>
</feature>
<evidence type="ECO:0000256" key="3">
    <source>
        <dbReference type="ARBA" id="ARBA00012756"/>
    </source>
</evidence>
<dbReference type="GO" id="GO:0046872">
    <property type="term" value="F:metal ion binding"/>
    <property type="evidence" value="ECO:0007669"/>
    <property type="project" value="UniProtKB-KW"/>
</dbReference>
<dbReference type="GO" id="GO:0004565">
    <property type="term" value="F:beta-galactosidase activity"/>
    <property type="evidence" value="ECO:0007669"/>
    <property type="project" value="UniProtKB-EC"/>
</dbReference>
<protein>
    <recommendedName>
        <fullName evidence="3 6">Beta-galactosidase</fullName>
        <shortName evidence="6">Beta-gal</shortName>
        <ecNumber evidence="3 6">3.2.1.23</ecNumber>
    </recommendedName>
</protein>
<sequence>MKELNSSYLLHGGDYNPEQWQDYPQILEQDFKLMKDANINTVTVGMFSWAALEPEEGVYHFEWLDDVFDHMNEIGGKVILATPSGARPAWMAEKYPEVLRTNSKGEKLYFGERHNHCFTSPIYRAKVQEFNTLLAKRYGARNNLLMWHVSNEYGGECHCELCQEAFRHWLKNKYGTLKALNDAWWTTFWGHSFNDWSQVHSPSPLGDSNLNGLNLDWRRFVSDQTIDFYSNEIQPLRELTPNVPITTNFMADTFDLIPFRGLDYFEFAKHLDVVSWDCYPAWNNDFETPKHTAMKVAMIDDYFRSLKQQNFLIMESTPSQVNWHPYNRAKRPNVHRLSSLQHIAHGSDSNLYFQWRQSRGASEMFHGAVITHEGSSKTRIFHDVHQVGQDLNAIAEVKDCKHAKAEVAIIFDHENMWALNDTQNYANETKNYWQTLQSHYQYFWEHDIPVDIISPKVDLTAYKLVIDPMHFLMSTKFMDQLYKFTSSGGTVVGTYLSGVVNENDLAYLGGWPEQLQHLFGLKVEETDTLYPNQSNVIEMDGQSFRAQDYCEVISNISAKNLAIYKDDFYAGRPAVTMKKVDHGTSYFIACRTNSDFLNSLYELISKRLELKSDSSIGKDNAAVSIQIRQNSTHKYLFVMNFDETAHQVELDHSMTEMLTNELRNGTVKIPAGGVAIFRDQIV</sequence>
<name>A0A0R1W134_9LACO</name>
<feature type="binding site" evidence="9">
    <location>
        <position position="157"/>
    </location>
    <ligand>
        <name>Zn(2+)</name>
        <dbReference type="ChEBI" id="CHEBI:29105"/>
    </ligand>
</feature>
<feature type="domain" description="Beta-galactosidase trimerisation" evidence="11">
    <location>
        <begin position="405"/>
        <end position="610"/>
    </location>
</feature>
<dbReference type="InterPro" id="IPR013529">
    <property type="entry name" value="Glyco_hydro_42_N"/>
</dbReference>
<dbReference type="InterPro" id="IPR017853">
    <property type="entry name" value="GH"/>
</dbReference>
<evidence type="ECO:0000259" key="10">
    <source>
        <dbReference type="Pfam" id="PF02449"/>
    </source>
</evidence>
<gene>
    <name evidence="13" type="ORF">FC15_GL001719</name>
</gene>
<evidence type="ECO:0000256" key="1">
    <source>
        <dbReference type="ARBA" id="ARBA00001412"/>
    </source>
</evidence>
<reference evidence="13 14" key="1">
    <citation type="journal article" date="2015" name="Genome Announc.">
        <title>Expanding the biotechnology potential of lactobacilli through comparative genomics of 213 strains and associated genera.</title>
        <authorList>
            <person name="Sun Z."/>
            <person name="Harris H.M."/>
            <person name="McCann A."/>
            <person name="Guo C."/>
            <person name="Argimon S."/>
            <person name="Zhang W."/>
            <person name="Yang X."/>
            <person name="Jeffery I.B."/>
            <person name="Cooney J.C."/>
            <person name="Kagawa T.F."/>
            <person name="Liu W."/>
            <person name="Song Y."/>
            <person name="Salvetti E."/>
            <person name="Wrobel A."/>
            <person name="Rasinkangas P."/>
            <person name="Parkhill J."/>
            <person name="Rea M.C."/>
            <person name="O'Sullivan O."/>
            <person name="Ritari J."/>
            <person name="Douillard F.P."/>
            <person name="Paul Ross R."/>
            <person name="Yang R."/>
            <person name="Briner A.E."/>
            <person name="Felis G.E."/>
            <person name="de Vos W.M."/>
            <person name="Barrangou R."/>
            <person name="Klaenhammer T.R."/>
            <person name="Caufield P.W."/>
            <person name="Cui Y."/>
            <person name="Zhang H."/>
            <person name="O'Toole P.W."/>
        </authorList>
    </citation>
    <scope>NUCLEOTIDE SEQUENCE [LARGE SCALE GENOMIC DNA]</scope>
    <source>
        <strain evidence="13 14">DSM 17758</strain>
    </source>
</reference>
<dbReference type="PIRSF" id="PIRSF001084">
    <property type="entry name" value="B-galactosidase"/>
    <property type="match status" value="1"/>
</dbReference>
<dbReference type="STRING" id="1423735.FC15_GL001719"/>
<evidence type="ECO:0000256" key="4">
    <source>
        <dbReference type="ARBA" id="ARBA00022801"/>
    </source>
</evidence>
<keyword evidence="9" id="KW-0862">Zinc</keyword>
<dbReference type="PANTHER" id="PTHR36447:SF1">
    <property type="entry name" value="BETA-GALACTOSIDASE GANA"/>
    <property type="match status" value="1"/>
</dbReference>
<keyword evidence="4 6" id="KW-0378">Hydrolase</keyword>
<evidence type="ECO:0000256" key="2">
    <source>
        <dbReference type="ARBA" id="ARBA00005940"/>
    </source>
</evidence>
<dbReference type="Proteomes" id="UP000051315">
    <property type="component" value="Unassembled WGS sequence"/>
</dbReference>
<dbReference type="GO" id="GO:0009341">
    <property type="term" value="C:beta-galactosidase complex"/>
    <property type="evidence" value="ECO:0007669"/>
    <property type="project" value="InterPro"/>
</dbReference>
<keyword evidence="5 6" id="KW-0326">Glycosidase</keyword>
<evidence type="ECO:0000313" key="13">
    <source>
        <dbReference type="EMBL" id="KRM09075.1"/>
    </source>
</evidence>
<comment type="caution">
    <text evidence="13">The sequence shown here is derived from an EMBL/GenBank/DDBJ whole genome shotgun (WGS) entry which is preliminary data.</text>
</comment>
<dbReference type="SUPFAM" id="SSF51445">
    <property type="entry name" value="(Trans)glycosidases"/>
    <property type="match status" value="1"/>
</dbReference>
<feature type="binding site" evidence="9">
    <location>
        <position position="159"/>
    </location>
    <ligand>
        <name>Zn(2+)</name>
        <dbReference type="ChEBI" id="CHEBI:29105"/>
    </ligand>
</feature>
<proteinExistence type="inferred from homology"/>
<keyword evidence="14" id="KW-1185">Reference proteome</keyword>
<comment type="similarity">
    <text evidence="2 6">Belongs to the glycosyl hydrolase 42 family.</text>
</comment>
<feature type="binding site" evidence="9">
    <location>
        <position position="162"/>
    </location>
    <ligand>
        <name>Zn(2+)</name>
        <dbReference type="ChEBI" id="CHEBI:29105"/>
    </ligand>
</feature>
<evidence type="ECO:0000256" key="5">
    <source>
        <dbReference type="ARBA" id="ARBA00023295"/>
    </source>
</evidence>
<feature type="domain" description="Glycoside hydrolase family 42 N-terminal" evidence="10">
    <location>
        <begin position="14"/>
        <end position="393"/>
    </location>
</feature>
<dbReference type="AlphaFoldDB" id="A0A0R1W134"/>
<dbReference type="EC" id="3.2.1.23" evidence="3 6"/>
<evidence type="ECO:0000259" key="11">
    <source>
        <dbReference type="Pfam" id="PF08532"/>
    </source>
</evidence>
<dbReference type="Pfam" id="PF02449">
    <property type="entry name" value="Glyco_hydro_42"/>
    <property type="match status" value="1"/>
</dbReference>
<dbReference type="Pfam" id="PF08532">
    <property type="entry name" value="Glyco_hydro_42M"/>
    <property type="match status" value="1"/>
</dbReference>
<feature type="binding site" evidence="8">
    <location>
        <position position="323"/>
    </location>
    <ligand>
        <name>substrate</name>
    </ligand>
</feature>
<dbReference type="Gene3D" id="3.20.20.80">
    <property type="entry name" value="Glycosidases"/>
    <property type="match status" value="1"/>
</dbReference>
<feature type="binding site" evidence="8">
    <location>
        <position position="151"/>
    </location>
    <ligand>
        <name>substrate</name>
    </ligand>
</feature>
<organism evidence="13 14">
    <name type="scientific">Lapidilactobacillus concavus DSM 17758</name>
    <dbReference type="NCBI Taxonomy" id="1423735"/>
    <lineage>
        <taxon>Bacteria</taxon>
        <taxon>Bacillati</taxon>
        <taxon>Bacillota</taxon>
        <taxon>Bacilli</taxon>
        <taxon>Lactobacillales</taxon>
        <taxon>Lactobacillaceae</taxon>
        <taxon>Lapidilactobacillus</taxon>
    </lineage>
</organism>
<dbReference type="GO" id="GO:0006012">
    <property type="term" value="P:galactose metabolic process"/>
    <property type="evidence" value="ECO:0007669"/>
    <property type="project" value="InterPro"/>
</dbReference>
<dbReference type="SUPFAM" id="SSF52317">
    <property type="entry name" value="Class I glutamine amidotransferase-like"/>
    <property type="match status" value="1"/>
</dbReference>
<feature type="active site" description="Nucleophile" evidence="7">
    <location>
        <position position="315"/>
    </location>
</feature>
<feature type="binding site" evidence="8">
    <location>
        <position position="113"/>
    </location>
    <ligand>
        <name>substrate</name>
    </ligand>
</feature>
<evidence type="ECO:0000256" key="6">
    <source>
        <dbReference type="PIRNR" id="PIRNR001084"/>
    </source>
</evidence>
<accession>A0A0R1W134</accession>
<dbReference type="Gene3D" id="3.40.50.880">
    <property type="match status" value="1"/>
</dbReference>
<dbReference type="PANTHER" id="PTHR36447">
    <property type="entry name" value="BETA-GALACTOSIDASE GANA"/>
    <property type="match status" value="1"/>
</dbReference>
<dbReference type="Pfam" id="PF08533">
    <property type="entry name" value="Glyco_hydro_42C"/>
    <property type="match status" value="1"/>
</dbReference>
<dbReference type="Gene3D" id="2.60.40.1180">
    <property type="entry name" value="Golgi alpha-mannosidase II"/>
    <property type="match status" value="1"/>
</dbReference>
<keyword evidence="9" id="KW-0479">Metal-binding</keyword>
<dbReference type="PATRIC" id="fig|1423735.3.peg.1787"/>
<dbReference type="CDD" id="cd03143">
    <property type="entry name" value="A4_beta-galactosidase_middle_domain"/>
    <property type="match status" value="1"/>
</dbReference>
<evidence type="ECO:0000256" key="8">
    <source>
        <dbReference type="PIRSR" id="PIRSR001084-2"/>
    </source>
</evidence>
<evidence type="ECO:0000313" key="14">
    <source>
        <dbReference type="Proteomes" id="UP000051315"/>
    </source>
</evidence>
<comment type="catalytic activity">
    <reaction evidence="1 6">
        <text>Hydrolysis of terminal non-reducing beta-D-galactose residues in beta-D-galactosides.</text>
        <dbReference type="EC" id="3.2.1.23"/>
    </reaction>
</comment>
<evidence type="ECO:0000259" key="12">
    <source>
        <dbReference type="Pfam" id="PF08533"/>
    </source>
</evidence>
<dbReference type="InterPro" id="IPR013739">
    <property type="entry name" value="Beta_galactosidase_C"/>
</dbReference>